<evidence type="ECO:0000256" key="1">
    <source>
        <dbReference type="SAM" id="SignalP"/>
    </source>
</evidence>
<dbReference type="AlphaFoldDB" id="A0A068V375"/>
<proteinExistence type="predicted"/>
<keyword evidence="1" id="KW-0732">Signal</keyword>
<keyword evidence="3" id="KW-1185">Reference proteome</keyword>
<gene>
    <name evidence="2" type="ORF">GSCOC_T00042476001</name>
</gene>
<feature type="chain" id="PRO_5001658204" evidence="1">
    <location>
        <begin position="19"/>
        <end position="118"/>
    </location>
</feature>
<dbReference type="EMBL" id="HG739177">
    <property type="protein sequence ID" value="CDP14964.1"/>
    <property type="molecule type" value="Genomic_DNA"/>
</dbReference>
<dbReference type="Gene3D" id="1.10.472.10">
    <property type="entry name" value="Cyclin-like"/>
    <property type="match status" value="1"/>
</dbReference>
<dbReference type="STRING" id="49390.A0A068V375"/>
<protein>
    <submittedName>
        <fullName evidence="2">Uncharacterized protein</fullName>
    </submittedName>
</protein>
<accession>A0A068V375</accession>
<feature type="signal peptide" evidence="1">
    <location>
        <begin position="1"/>
        <end position="18"/>
    </location>
</feature>
<sequence length="118" mass="13965">MIFLLLVLVALIFAFLWPRHFQVRSVIAEVRERFQSHSMRPYRARFLRIYELCLNDNETSFLGMEQVQQFSSSSSVSLQESLMINTLQFNLSVPTPYVFMRRFLKAPSSFYLLGKKIF</sequence>
<evidence type="ECO:0000313" key="3">
    <source>
        <dbReference type="Proteomes" id="UP000295252"/>
    </source>
</evidence>
<evidence type="ECO:0000313" key="2">
    <source>
        <dbReference type="EMBL" id="CDP14964.1"/>
    </source>
</evidence>
<name>A0A068V375_COFCA</name>
<reference evidence="3" key="1">
    <citation type="journal article" date="2014" name="Science">
        <title>The coffee genome provides insight into the convergent evolution of caffeine biosynthesis.</title>
        <authorList>
            <person name="Denoeud F."/>
            <person name="Carretero-Paulet L."/>
            <person name="Dereeper A."/>
            <person name="Droc G."/>
            <person name="Guyot R."/>
            <person name="Pietrella M."/>
            <person name="Zheng C."/>
            <person name="Alberti A."/>
            <person name="Anthony F."/>
            <person name="Aprea G."/>
            <person name="Aury J.M."/>
            <person name="Bento P."/>
            <person name="Bernard M."/>
            <person name="Bocs S."/>
            <person name="Campa C."/>
            <person name="Cenci A."/>
            <person name="Combes M.C."/>
            <person name="Crouzillat D."/>
            <person name="Da Silva C."/>
            <person name="Daddiego L."/>
            <person name="De Bellis F."/>
            <person name="Dussert S."/>
            <person name="Garsmeur O."/>
            <person name="Gayraud T."/>
            <person name="Guignon V."/>
            <person name="Jahn K."/>
            <person name="Jamilloux V."/>
            <person name="Joet T."/>
            <person name="Labadie K."/>
            <person name="Lan T."/>
            <person name="Leclercq J."/>
            <person name="Lepelley M."/>
            <person name="Leroy T."/>
            <person name="Li L.T."/>
            <person name="Librado P."/>
            <person name="Lopez L."/>
            <person name="Munoz A."/>
            <person name="Noel B."/>
            <person name="Pallavicini A."/>
            <person name="Perrotta G."/>
            <person name="Poncet V."/>
            <person name="Pot D."/>
            <person name="Priyono X."/>
            <person name="Rigoreau M."/>
            <person name="Rouard M."/>
            <person name="Rozas J."/>
            <person name="Tranchant-Dubreuil C."/>
            <person name="VanBuren R."/>
            <person name="Zhang Q."/>
            <person name="Andrade A.C."/>
            <person name="Argout X."/>
            <person name="Bertrand B."/>
            <person name="de Kochko A."/>
            <person name="Graziosi G."/>
            <person name="Henry R.J."/>
            <person name="Jayarama X."/>
            <person name="Ming R."/>
            <person name="Nagai C."/>
            <person name="Rounsley S."/>
            <person name="Sankoff D."/>
            <person name="Giuliano G."/>
            <person name="Albert V.A."/>
            <person name="Wincker P."/>
            <person name="Lashermes P."/>
        </authorList>
    </citation>
    <scope>NUCLEOTIDE SEQUENCE [LARGE SCALE GENOMIC DNA]</scope>
    <source>
        <strain evidence="3">cv. DH200-94</strain>
    </source>
</reference>
<dbReference type="Gramene" id="CDP14964">
    <property type="protein sequence ID" value="CDP14964"/>
    <property type="gene ID" value="GSCOC_T00042476001"/>
</dbReference>
<organism evidence="2 3">
    <name type="scientific">Coffea canephora</name>
    <name type="common">Robusta coffee</name>
    <dbReference type="NCBI Taxonomy" id="49390"/>
    <lineage>
        <taxon>Eukaryota</taxon>
        <taxon>Viridiplantae</taxon>
        <taxon>Streptophyta</taxon>
        <taxon>Embryophyta</taxon>
        <taxon>Tracheophyta</taxon>
        <taxon>Spermatophyta</taxon>
        <taxon>Magnoliopsida</taxon>
        <taxon>eudicotyledons</taxon>
        <taxon>Gunneridae</taxon>
        <taxon>Pentapetalae</taxon>
        <taxon>asterids</taxon>
        <taxon>lamiids</taxon>
        <taxon>Gentianales</taxon>
        <taxon>Rubiaceae</taxon>
        <taxon>Ixoroideae</taxon>
        <taxon>Gardenieae complex</taxon>
        <taxon>Bertiereae - Coffeeae clade</taxon>
        <taxon>Coffeeae</taxon>
        <taxon>Coffea</taxon>
    </lineage>
</organism>
<dbReference type="PANTHER" id="PTHR47523">
    <property type="entry name" value="F21O3.11 PROTEIN"/>
    <property type="match status" value="1"/>
</dbReference>
<dbReference type="InParanoid" id="A0A068V375"/>
<dbReference type="Proteomes" id="UP000295252">
    <property type="component" value="Chromosome X"/>
</dbReference>
<dbReference type="PANTHER" id="PTHR47523:SF1">
    <property type="entry name" value="F21O3.11 PROTEIN"/>
    <property type="match status" value="1"/>
</dbReference>